<comment type="caution">
    <text evidence="2">The sequence shown here is derived from an EMBL/GenBank/DDBJ whole genome shotgun (WGS) entry which is preliminary data.</text>
</comment>
<feature type="region of interest" description="Disordered" evidence="1">
    <location>
        <begin position="54"/>
        <end position="106"/>
    </location>
</feature>
<dbReference type="EMBL" id="BQNB010014282">
    <property type="protein sequence ID" value="GJT26313.1"/>
    <property type="molecule type" value="Genomic_DNA"/>
</dbReference>
<feature type="compositionally biased region" description="Basic and acidic residues" evidence="1">
    <location>
        <begin position="54"/>
        <end position="71"/>
    </location>
</feature>
<reference evidence="2" key="1">
    <citation type="journal article" date="2022" name="Int. J. Mol. Sci.">
        <title>Draft Genome of Tanacetum Coccineum: Genomic Comparison of Closely Related Tanacetum-Family Plants.</title>
        <authorList>
            <person name="Yamashiro T."/>
            <person name="Shiraishi A."/>
            <person name="Nakayama K."/>
            <person name="Satake H."/>
        </authorList>
    </citation>
    <scope>NUCLEOTIDE SEQUENCE</scope>
</reference>
<keyword evidence="3" id="KW-1185">Reference proteome</keyword>
<feature type="compositionally biased region" description="Basic and acidic residues" evidence="1">
    <location>
        <begin position="78"/>
        <end position="105"/>
    </location>
</feature>
<gene>
    <name evidence="2" type="ORF">Tco_0906588</name>
</gene>
<evidence type="ECO:0000313" key="3">
    <source>
        <dbReference type="Proteomes" id="UP001151760"/>
    </source>
</evidence>
<proteinExistence type="predicted"/>
<evidence type="ECO:0000256" key="1">
    <source>
        <dbReference type="SAM" id="MobiDB-lite"/>
    </source>
</evidence>
<organism evidence="2 3">
    <name type="scientific">Tanacetum coccineum</name>
    <dbReference type="NCBI Taxonomy" id="301880"/>
    <lineage>
        <taxon>Eukaryota</taxon>
        <taxon>Viridiplantae</taxon>
        <taxon>Streptophyta</taxon>
        <taxon>Embryophyta</taxon>
        <taxon>Tracheophyta</taxon>
        <taxon>Spermatophyta</taxon>
        <taxon>Magnoliopsida</taxon>
        <taxon>eudicotyledons</taxon>
        <taxon>Gunneridae</taxon>
        <taxon>Pentapetalae</taxon>
        <taxon>asterids</taxon>
        <taxon>campanulids</taxon>
        <taxon>Asterales</taxon>
        <taxon>Asteraceae</taxon>
        <taxon>Asteroideae</taxon>
        <taxon>Anthemideae</taxon>
        <taxon>Anthemidinae</taxon>
        <taxon>Tanacetum</taxon>
    </lineage>
</organism>
<evidence type="ECO:0000313" key="2">
    <source>
        <dbReference type="EMBL" id="GJT26313.1"/>
    </source>
</evidence>
<dbReference type="Proteomes" id="UP001151760">
    <property type="component" value="Unassembled WGS sequence"/>
</dbReference>
<protein>
    <submittedName>
        <fullName evidence="2">Uncharacterized protein</fullName>
    </submittedName>
</protein>
<accession>A0ABQ5CJ79</accession>
<reference evidence="2" key="2">
    <citation type="submission" date="2022-01" db="EMBL/GenBank/DDBJ databases">
        <authorList>
            <person name="Yamashiro T."/>
            <person name="Shiraishi A."/>
            <person name="Satake H."/>
            <person name="Nakayama K."/>
        </authorList>
    </citation>
    <scope>NUCLEOTIDE SEQUENCE</scope>
</reference>
<sequence>MGKIYKYEWRLLVCGWRLQSKERGGIEVVEKAKKCFMETDGEKRKHFGLHFEHIRKGKAKENGKEKVDRGNSKVRRQRCLERKKSREDTTNKKSSQEKKRADGEFTRGLLFNDKDVQGIDREGLGSTLENM</sequence>
<name>A0ABQ5CJ79_9ASTR</name>